<dbReference type="SUPFAM" id="SSF48097">
    <property type="entry name" value="Regulator of G-protein signaling, RGS"/>
    <property type="match status" value="1"/>
</dbReference>
<protein>
    <recommendedName>
        <fullName evidence="3">RGS domain-containing protein</fullName>
    </recommendedName>
</protein>
<dbReference type="OrthoDB" id="3232309at2759"/>
<dbReference type="PANTHER" id="PTHR39466:SF1">
    <property type="entry name" value="RGS DOMAIN-CONTAINING PROTEIN"/>
    <property type="match status" value="1"/>
</dbReference>
<dbReference type="InterPro" id="IPR044926">
    <property type="entry name" value="RGS_subdomain_2"/>
</dbReference>
<feature type="transmembrane region" description="Helical" evidence="2">
    <location>
        <begin position="564"/>
        <end position="583"/>
    </location>
</feature>
<dbReference type="Proteomes" id="UP000094819">
    <property type="component" value="Unassembled WGS sequence"/>
</dbReference>
<feature type="transmembrane region" description="Helical" evidence="2">
    <location>
        <begin position="266"/>
        <end position="290"/>
    </location>
</feature>
<name>A0A1E3JBE9_9TREE</name>
<proteinExistence type="predicted"/>
<dbReference type="EMBL" id="AWGH01000010">
    <property type="protein sequence ID" value="ODN97436.1"/>
    <property type="molecule type" value="Genomic_DNA"/>
</dbReference>
<keyword evidence="2" id="KW-0812">Transmembrane</keyword>
<gene>
    <name evidence="4" type="ORF">L198_04000</name>
</gene>
<dbReference type="InterPro" id="IPR016137">
    <property type="entry name" value="RGS"/>
</dbReference>
<keyword evidence="2" id="KW-1133">Transmembrane helix</keyword>
<evidence type="ECO:0000256" key="1">
    <source>
        <dbReference type="SAM" id="MobiDB-lite"/>
    </source>
</evidence>
<feature type="compositionally biased region" description="Basic and acidic residues" evidence="1">
    <location>
        <begin position="432"/>
        <end position="446"/>
    </location>
</feature>
<organism evidence="4 5">
    <name type="scientific">Cryptococcus wingfieldii CBS 7118</name>
    <dbReference type="NCBI Taxonomy" id="1295528"/>
    <lineage>
        <taxon>Eukaryota</taxon>
        <taxon>Fungi</taxon>
        <taxon>Dikarya</taxon>
        <taxon>Basidiomycota</taxon>
        <taxon>Agaricomycotina</taxon>
        <taxon>Tremellomycetes</taxon>
        <taxon>Tremellales</taxon>
        <taxon>Cryptococcaceae</taxon>
        <taxon>Cryptococcus</taxon>
    </lineage>
</organism>
<sequence length="588" mass="64904">MFSPRAAPPLDQLKLSHILSGDTCPPISFADFAAFVINKDFSTESLLFVLWLQDHRNRWERLKDEQKVCVPLPSLSLAHRAHPFDYLALRAEPASAAKEGSAHLEDAGRRPPAGYYAPSIVSTVESHESIESINLCEPASSSKLSAMLPRFARRSSLQPTSPPHTQVSELPHPVLPPAGTVFLPVEEQALFLHAQRGFETFLKKGAPHELFVSDELREFVKACLQHSTAPDLFQPIYDEMYFTLEQQCLPRFLLAAKSNINRPKQLFWYFVGAVDFTIGLITFLLLTLLLPAHPFSLRAYRLFSTIFIAFGAVQAYSAYCGFCSQVWKRSHRQVWPWEGGESRLGDEEAGPRGKDMAMAQIDVVNTVEEDSFILSGTHPLSNAGALEGFETPSRSFQDAAGSSKISLNLPAVPTLTINNTTSSLSISPSDVYKTKQPSDHNGKMGQDEARQISPFAFDEPDIWGVGPSRQGSPKNTFSLPLHGPPVSGSGQPGPAAQRASRNIHQILSCLSQRRPSLEDLRLPGQASCQKQCRRESYQVSIFCPEKLVEDPRIKSVYSNIRRDIVIVGGIVSVIWVALCLSVPCAGLL</sequence>
<dbReference type="Pfam" id="PF00615">
    <property type="entry name" value="RGS"/>
    <property type="match status" value="1"/>
</dbReference>
<feature type="domain" description="RGS" evidence="3">
    <location>
        <begin position="198"/>
        <end position="253"/>
    </location>
</feature>
<keyword evidence="2" id="KW-0472">Membrane</keyword>
<dbReference type="Gene3D" id="1.10.167.10">
    <property type="entry name" value="Regulator of G-protein Signalling 4, domain 2"/>
    <property type="match status" value="1"/>
</dbReference>
<dbReference type="PANTHER" id="PTHR39466">
    <property type="entry name" value="RGS DOMAIN-CONTAINING PROTEIN"/>
    <property type="match status" value="1"/>
</dbReference>
<evidence type="ECO:0000313" key="4">
    <source>
        <dbReference type="EMBL" id="ODN97436.1"/>
    </source>
</evidence>
<dbReference type="AlphaFoldDB" id="A0A1E3JBE9"/>
<keyword evidence="5" id="KW-1185">Reference proteome</keyword>
<evidence type="ECO:0000313" key="5">
    <source>
        <dbReference type="Proteomes" id="UP000094819"/>
    </source>
</evidence>
<feature type="region of interest" description="Disordered" evidence="1">
    <location>
        <begin position="466"/>
        <end position="497"/>
    </location>
</feature>
<feature type="transmembrane region" description="Helical" evidence="2">
    <location>
        <begin position="302"/>
        <end position="322"/>
    </location>
</feature>
<feature type="region of interest" description="Disordered" evidence="1">
    <location>
        <begin position="425"/>
        <end position="446"/>
    </location>
</feature>
<reference evidence="4 5" key="1">
    <citation type="submission" date="2016-06" db="EMBL/GenBank/DDBJ databases">
        <title>Evolution of pathogenesis and genome organization in the Tremellales.</title>
        <authorList>
            <person name="Cuomo C."/>
            <person name="Litvintseva A."/>
            <person name="Heitman J."/>
            <person name="Chen Y."/>
            <person name="Sun S."/>
            <person name="Springer D."/>
            <person name="Dromer F."/>
            <person name="Young S."/>
            <person name="Zeng Q."/>
            <person name="Chapman S."/>
            <person name="Gujja S."/>
            <person name="Saif S."/>
            <person name="Birren B."/>
        </authorList>
    </citation>
    <scope>NUCLEOTIDE SEQUENCE [LARGE SCALE GENOMIC DNA]</scope>
    <source>
        <strain evidence="4 5">CBS 7118</strain>
    </source>
</reference>
<accession>A0A1E3JBE9</accession>
<evidence type="ECO:0000256" key="2">
    <source>
        <dbReference type="SAM" id="Phobius"/>
    </source>
</evidence>
<evidence type="ECO:0000259" key="3">
    <source>
        <dbReference type="PROSITE" id="PS50132"/>
    </source>
</evidence>
<feature type="compositionally biased region" description="Low complexity" evidence="1">
    <location>
        <begin position="484"/>
        <end position="494"/>
    </location>
</feature>
<dbReference type="GeneID" id="30193213"/>
<dbReference type="InterPro" id="IPR036305">
    <property type="entry name" value="RGS_sf"/>
</dbReference>
<dbReference type="RefSeq" id="XP_019032038.1">
    <property type="nucleotide sequence ID" value="XM_019176125.1"/>
</dbReference>
<dbReference type="PROSITE" id="PS50132">
    <property type="entry name" value="RGS"/>
    <property type="match status" value="1"/>
</dbReference>
<comment type="caution">
    <text evidence="4">The sequence shown here is derived from an EMBL/GenBank/DDBJ whole genome shotgun (WGS) entry which is preliminary data.</text>
</comment>
<feature type="compositionally biased region" description="Polar residues" evidence="1">
    <location>
        <begin position="469"/>
        <end position="478"/>
    </location>
</feature>